<feature type="transmembrane region" description="Helical" evidence="1">
    <location>
        <begin position="80"/>
        <end position="102"/>
    </location>
</feature>
<dbReference type="AlphaFoldDB" id="A0A542ZJ87"/>
<organism evidence="2 3">
    <name type="scientific">Oryzihumus leptocrescens</name>
    <dbReference type="NCBI Taxonomy" id="297536"/>
    <lineage>
        <taxon>Bacteria</taxon>
        <taxon>Bacillati</taxon>
        <taxon>Actinomycetota</taxon>
        <taxon>Actinomycetes</taxon>
        <taxon>Micrococcales</taxon>
        <taxon>Intrasporangiaceae</taxon>
        <taxon>Oryzihumus</taxon>
    </lineage>
</organism>
<evidence type="ECO:0000256" key="1">
    <source>
        <dbReference type="SAM" id="Phobius"/>
    </source>
</evidence>
<feature type="transmembrane region" description="Helical" evidence="1">
    <location>
        <begin position="138"/>
        <end position="157"/>
    </location>
</feature>
<dbReference type="Proteomes" id="UP000319514">
    <property type="component" value="Unassembled WGS sequence"/>
</dbReference>
<feature type="transmembrane region" description="Helical" evidence="1">
    <location>
        <begin position="226"/>
        <end position="244"/>
    </location>
</feature>
<dbReference type="EMBL" id="VFOQ01000001">
    <property type="protein sequence ID" value="TQL60403.1"/>
    <property type="molecule type" value="Genomic_DNA"/>
</dbReference>
<feature type="transmembrane region" description="Helical" evidence="1">
    <location>
        <begin position="163"/>
        <end position="179"/>
    </location>
</feature>
<feature type="transmembrane region" description="Helical" evidence="1">
    <location>
        <begin position="51"/>
        <end position="68"/>
    </location>
</feature>
<feature type="transmembrane region" description="Helical" evidence="1">
    <location>
        <begin position="108"/>
        <end position="126"/>
    </location>
</feature>
<keyword evidence="3" id="KW-1185">Reference proteome</keyword>
<comment type="caution">
    <text evidence="2">The sequence shown here is derived from an EMBL/GenBank/DDBJ whole genome shotgun (WGS) entry which is preliminary data.</text>
</comment>
<keyword evidence="1" id="KW-0472">Membrane</keyword>
<dbReference type="OrthoDB" id="977790at2"/>
<proteinExistence type="predicted"/>
<reference evidence="2 3" key="1">
    <citation type="submission" date="2019-06" db="EMBL/GenBank/DDBJ databases">
        <title>Sequencing the genomes of 1000 actinobacteria strains.</title>
        <authorList>
            <person name="Klenk H.-P."/>
        </authorList>
    </citation>
    <scope>NUCLEOTIDE SEQUENCE [LARGE SCALE GENOMIC DNA]</scope>
    <source>
        <strain evidence="2 3">DSM 18082</strain>
    </source>
</reference>
<gene>
    <name evidence="2" type="ORF">FB474_1790</name>
</gene>
<keyword evidence="1" id="KW-0812">Transmembrane</keyword>
<dbReference type="RefSeq" id="WP_141788306.1">
    <property type="nucleotide sequence ID" value="NZ_BAAAKX010000021.1"/>
</dbReference>
<evidence type="ECO:0000313" key="2">
    <source>
        <dbReference type="EMBL" id="TQL60403.1"/>
    </source>
</evidence>
<feature type="transmembrane region" description="Helical" evidence="1">
    <location>
        <begin position="22"/>
        <end position="45"/>
    </location>
</feature>
<sequence length="266" mass="28431">MTSIAGLLERPRRRVGVIRPRTATPAVDLGVPATVMAWIATLLLLDRHASLAAQGLLGAATWLLLLVLTRRETTPVRIQVAVVVLFATAVEYTFSGWLGVYTYRLGNVPSFVPPGHGLVYLCALSLGRSRLFAAHRRALVTLTVVGGSGYAVWGLLLSARHDVLGAFWFVCLLGFLRWGRSALLFVGAFVVVTYLELLGTAIGTWAWQPMDPSGHIPIGNPPSGAAGGYGWFDLAAVLVTPVLLRGIPVVRRAAATLRPARAPGAH</sequence>
<name>A0A542ZJ87_9MICO</name>
<evidence type="ECO:0000313" key="3">
    <source>
        <dbReference type="Proteomes" id="UP000319514"/>
    </source>
</evidence>
<feature type="transmembrane region" description="Helical" evidence="1">
    <location>
        <begin position="184"/>
        <end position="206"/>
    </location>
</feature>
<protein>
    <submittedName>
        <fullName evidence="2">Uncharacterized protein</fullName>
    </submittedName>
</protein>
<keyword evidence="1" id="KW-1133">Transmembrane helix</keyword>
<accession>A0A542ZJ87</accession>